<evidence type="ECO:0000313" key="7">
    <source>
        <dbReference type="Proteomes" id="UP000070355"/>
    </source>
</evidence>
<dbReference type="InterPro" id="IPR003339">
    <property type="entry name" value="ABC/ECF_trnsptr_transmembrane"/>
</dbReference>
<dbReference type="OrthoDB" id="92887at2"/>
<gene>
    <name evidence="6" type="ORF">HMPREF3186_00342</name>
</gene>
<evidence type="ECO:0000256" key="1">
    <source>
        <dbReference type="ARBA" id="ARBA00004141"/>
    </source>
</evidence>
<keyword evidence="4 5" id="KW-0472">Membrane</keyword>
<proteinExistence type="predicted"/>
<dbReference type="AlphaFoldDB" id="A0A134A5B7"/>
<accession>A0A134A5B7</accession>
<feature type="transmembrane region" description="Helical" evidence="5">
    <location>
        <begin position="50"/>
        <end position="70"/>
    </location>
</feature>
<feature type="transmembrane region" description="Helical" evidence="5">
    <location>
        <begin position="77"/>
        <end position="101"/>
    </location>
</feature>
<keyword evidence="3 5" id="KW-1133">Transmembrane helix</keyword>
<protein>
    <submittedName>
        <fullName evidence="6">Cobalt transport protein</fullName>
    </submittedName>
</protein>
<comment type="caution">
    <text evidence="6">The sequence shown here is derived from an EMBL/GenBank/DDBJ whole genome shotgun (WGS) entry which is preliminary data.</text>
</comment>
<feature type="transmembrane region" description="Helical" evidence="5">
    <location>
        <begin position="199"/>
        <end position="216"/>
    </location>
</feature>
<organism evidence="6 7">
    <name type="scientific">Gemella haemolysans</name>
    <dbReference type="NCBI Taxonomy" id="1379"/>
    <lineage>
        <taxon>Bacteria</taxon>
        <taxon>Bacillati</taxon>
        <taxon>Bacillota</taxon>
        <taxon>Bacilli</taxon>
        <taxon>Bacillales</taxon>
        <taxon>Gemellaceae</taxon>
        <taxon>Gemella</taxon>
    </lineage>
</organism>
<dbReference type="GO" id="GO:0005886">
    <property type="term" value="C:plasma membrane"/>
    <property type="evidence" value="ECO:0007669"/>
    <property type="project" value="UniProtKB-ARBA"/>
</dbReference>
<comment type="subcellular location">
    <subcellularLocation>
        <location evidence="1">Membrane</location>
        <topology evidence="1">Multi-pass membrane protein</topology>
    </subcellularLocation>
</comment>
<keyword evidence="2 5" id="KW-0812">Transmembrane</keyword>
<evidence type="ECO:0000256" key="2">
    <source>
        <dbReference type="ARBA" id="ARBA00022692"/>
    </source>
</evidence>
<sequence>MEKKIISPTLALIVLLLTIWISFSKLLVLNFVIIGLTILYFCLSRYWKKLLYFILVPLLPALGSAWAIIVHSSNYKFALLIFSRTYSFAALGLITATYISLVELLKYFEQHGLSSNIVYGLLVVIQALPRIQYETQMITKSSRLRGIFLPFWSPYYYAKAIFIALTWQPQISEAMTIHAYEDFKARTHYNKYTIDKIKSLFIIVLFSIVVILLLIINK</sequence>
<dbReference type="EMBL" id="LSDC01000020">
    <property type="protein sequence ID" value="KXB62878.1"/>
    <property type="molecule type" value="Genomic_DNA"/>
</dbReference>
<name>A0A134A5B7_9BACL</name>
<dbReference type="RefSeq" id="WP_060913631.1">
    <property type="nucleotide sequence ID" value="NZ_JAGZGJ010000010.1"/>
</dbReference>
<evidence type="ECO:0000256" key="4">
    <source>
        <dbReference type="ARBA" id="ARBA00023136"/>
    </source>
</evidence>
<dbReference type="Proteomes" id="UP000070355">
    <property type="component" value="Unassembled WGS sequence"/>
</dbReference>
<dbReference type="STRING" id="1379.HMPREF3186_00342"/>
<dbReference type="PATRIC" id="fig|1379.3.peg.338"/>
<feature type="transmembrane region" description="Helical" evidence="5">
    <location>
        <begin position="12"/>
        <end position="38"/>
    </location>
</feature>
<evidence type="ECO:0000256" key="5">
    <source>
        <dbReference type="SAM" id="Phobius"/>
    </source>
</evidence>
<evidence type="ECO:0000313" key="6">
    <source>
        <dbReference type="EMBL" id="KXB62878.1"/>
    </source>
</evidence>
<dbReference type="CDD" id="cd16914">
    <property type="entry name" value="EcfT"/>
    <property type="match status" value="1"/>
</dbReference>
<evidence type="ECO:0000256" key="3">
    <source>
        <dbReference type="ARBA" id="ARBA00022989"/>
    </source>
</evidence>
<reference evidence="7" key="1">
    <citation type="submission" date="2016-01" db="EMBL/GenBank/DDBJ databases">
        <authorList>
            <person name="Mitreva M."/>
            <person name="Pepin K.H."/>
            <person name="Mihindukulasuriya K.A."/>
            <person name="Fulton R."/>
            <person name="Fronick C."/>
            <person name="O'Laughlin M."/>
            <person name="Miner T."/>
            <person name="Herter B."/>
            <person name="Rosa B.A."/>
            <person name="Cordes M."/>
            <person name="Tomlinson C."/>
            <person name="Wollam A."/>
            <person name="Palsikar V.B."/>
            <person name="Mardis E.R."/>
            <person name="Wilson R.K."/>
        </authorList>
    </citation>
    <scope>NUCLEOTIDE SEQUENCE [LARGE SCALE GENOMIC DNA]</scope>
    <source>
        <strain evidence="7">DNF01167</strain>
    </source>
</reference>